<dbReference type="SUPFAM" id="SSF52058">
    <property type="entry name" value="L domain-like"/>
    <property type="match status" value="1"/>
</dbReference>
<name>A0ABM3I4T4_ZIZJJ</name>
<evidence type="ECO:0000259" key="1">
    <source>
        <dbReference type="PROSITE" id="PS50104"/>
    </source>
</evidence>
<dbReference type="InterPro" id="IPR035897">
    <property type="entry name" value="Toll_tir_struct_dom_sf"/>
</dbReference>
<dbReference type="GeneID" id="125418250"/>
<dbReference type="SMART" id="SM00255">
    <property type="entry name" value="TIR"/>
    <property type="match status" value="1"/>
</dbReference>
<dbReference type="PROSITE" id="PS50104">
    <property type="entry name" value="TIR"/>
    <property type="match status" value="1"/>
</dbReference>
<evidence type="ECO:0000313" key="2">
    <source>
        <dbReference type="Proteomes" id="UP001652623"/>
    </source>
</evidence>
<proteinExistence type="predicted"/>
<dbReference type="InterPro" id="IPR032675">
    <property type="entry name" value="LRR_dom_sf"/>
</dbReference>
<feature type="domain" description="TIR" evidence="1">
    <location>
        <begin position="10"/>
        <end position="138"/>
    </location>
</feature>
<accession>A0ABM3I4T4</accession>
<protein>
    <submittedName>
        <fullName evidence="3">Disease resistance protein RPV1-like</fullName>
    </submittedName>
</protein>
<dbReference type="Proteomes" id="UP001652623">
    <property type="component" value="Chromosome 6"/>
</dbReference>
<dbReference type="Gene3D" id="3.40.50.10140">
    <property type="entry name" value="Toll/interleukin-1 receptor homology (TIR) domain"/>
    <property type="match status" value="1"/>
</dbReference>
<dbReference type="RefSeq" id="XP_048320623.1">
    <property type="nucleotide sequence ID" value="XM_048464666.2"/>
</dbReference>
<dbReference type="SUPFAM" id="SSF52200">
    <property type="entry name" value="Toll/Interleukin receptor TIR domain"/>
    <property type="match status" value="1"/>
</dbReference>
<sequence length="401" mass="45952">MASSSLSLEEKYDVFLSFIGEDTRHTFTSYLYAALSAEQILTFMDHELERGDEISPTLSKAIEESKISVIIFSENYASSTWCLHELVHILECKKTRGQIVMPIFYGVDPSVVRKQKGSYGASFAELEERFKDRMEKVHQWRFALTEASNLCGWIRRISVGRTIVLDEHREPGNRSRLWDARDVCHVFERNTGTAAVEGISFNMVEISKDVTLCHAAFSEMYNLRILKIYCDNIDENKFKLYIPRGLGSYLSDKLTYLRWDLYPLKSLPSKFSPENLVELILRGSHVQKLWNHHEVKSLPTLRRIDLSYSKFLTQIPNLSLAPNLESINLKGCKSLVQVLSSLQNLDKLTYLDLSGCSKLRDFEEISKRTEGYLDVARLGGIKNLLINFTSLRSCIQSFTGN</sequence>
<dbReference type="Gene3D" id="3.80.10.10">
    <property type="entry name" value="Ribonuclease Inhibitor"/>
    <property type="match status" value="1"/>
</dbReference>
<dbReference type="Pfam" id="PF01582">
    <property type="entry name" value="TIR"/>
    <property type="match status" value="1"/>
</dbReference>
<keyword evidence="2" id="KW-1185">Reference proteome</keyword>
<organism evidence="2 3">
    <name type="scientific">Ziziphus jujuba</name>
    <name type="common">Chinese jujube</name>
    <name type="synonym">Ziziphus sativa</name>
    <dbReference type="NCBI Taxonomy" id="326968"/>
    <lineage>
        <taxon>Eukaryota</taxon>
        <taxon>Viridiplantae</taxon>
        <taxon>Streptophyta</taxon>
        <taxon>Embryophyta</taxon>
        <taxon>Tracheophyta</taxon>
        <taxon>Spermatophyta</taxon>
        <taxon>Magnoliopsida</taxon>
        <taxon>eudicotyledons</taxon>
        <taxon>Gunneridae</taxon>
        <taxon>Pentapetalae</taxon>
        <taxon>rosids</taxon>
        <taxon>fabids</taxon>
        <taxon>Rosales</taxon>
        <taxon>Rhamnaceae</taxon>
        <taxon>Paliureae</taxon>
        <taxon>Ziziphus</taxon>
    </lineage>
</organism>
<dbReference type="InterPro" id="IPR044974">
    <property type="entry name" value="Disease_R_plants"/>
</dbReference>
<reference evidence="3" key="1">
    <citation type="submission" date="2025-08" db="UniProtKB">
        <authorList>
            <consortium name="RefSeq"/>
        </authorList>
    </citation>
    <scope>IDENTIFICATION</scope>
    <source>
        <tissue evidence="3">Seedling</tissue>
    </source>
</reference>
<evidence type="ECO:0000313" key="3">
    <source>
        <dbReference type="RefSeq" id="XP_048320623.1"/>
    </source>
</evidence>
<dbReference type="InterPro" id="IPR000157">
    <property type="entry name" value="TIR_dom"/>
</dbReference>
<dbReference type="PANTHER" id="PTHR11017:SF479">
    <property type="entry name" value="DISEASE RESISTANCE PROTEIN (TIR-NBS-LRR CLASS) FAMILY"/>
    <property type="match status" value="1"/>
</dbReference>
<dbReference type="PANTHER" id="PTHR11017">
    <property type="entry name" value="LEUCINE-RICH REPEAT-CONTAINING PROTEIN"/>
    <property type="match status" value="1"/>
</dbReference>
<gene>
    <name evidence="3" type="primary">LOC125418250</name>
</gene>